<dbReference type="PROSITE" id="PS50943">
    <property type="entry name" value="HTH_CROC1"/>
    <property type="match status" value="1"/>
</dbReference>
<dbReference type="RefSeq" id="WP_074791308.1">
    <property type="nucleotide sequence ID" value="NZ_FNZX01000011.1"/>
</dbReference>
<sequence length="210" mass="23931">MTYSYNQVYLNDAMNNMAEAFEIAAHIYKLNLDYFLQIFIISGIASQFEKGNPKYIAGKSGAELVADAVTLTNASEVKMPETSFINISEEYWTGWVTAYYQWISGKTFKEIQQIISMSELKNKYNPYHEMDEMQIVDYIQSKADKTNAVNRLQMYRKKLGLSQSELATEADVNLRTLQQYEIGAKDIHKASVSTIASLAKVLKCDIKNLL</sequence>
<dbReference type="Gene3D" id="1.10.260.40">
    <property type="entry name" value="lambda repressor-like DNA-binding domains"/>
    <property type="match status" value="1"/>
</dbReference>
<evidence type="ECO:0000259" key="1">
    <source>
        <dbReference type="PROSITE" id="PS50943"/>
    </source>
</evidence>
<name>A0A1H7K1J6_9FIRM</name>
<accession>A0A1H7K1J6</accession>
<gene>
    <name evidence="2" type="ORF">SAMN02910377_01880</name>
</gene>
<dbReference type="CDD" id="cd00093">
    <property type="entry name" value="HTH_XRE"/>
    <property type="match status" value="1"/>
</dbReference>
<dbReference type="AlphaFoldDB" id="A0A1H7K1J6"/>
<proteinExistence type="predicted"/>
<evidence type="ECO:0000313" key="2">
    <source>
        <dbReference type="EMBL" id="SEK80698.1"/>
    </source>
</evidence>
<dbReference type="InterPro" id="IPR010982">
    <property type="entry name" value="Lambda_DNA-bd_dom_sf"/>
</dbReference>
<keyword evidence="3" id="KW-1185">Reference proteome</keyword>
<feature type="domain" description="HTH cro/C1-type" evidence="1">
    <location>
        <begin position="152"/>
        <end position="209"/>
    </location>
</feature>
<protein>
    <submittedName>
        <fullName evidence="2">Helix-turn-helix</fullName>
    </submittedName>
</protein>
<reference evidence="3" key="1">
    <citation type="submission" date="2016-10" db="EMBL/GenBank/DDBJ databases">
        <authorList>
            <person name="Varghese N."/>
        </authorList>
    </citation>
    <scope>NUCLEOTIDE SEQUENCE [LARGE SCALE GENOMIC DNA]</scope>
    <source>
        <strain evidence="3">ACV-9</strain>
    </source>
</reference>
<organism evidence="2 3">
    <name type="scientific">Pseudobutyrivibrio ruminis</name>
    <dbReference type="NCBI Taxonomy" id="46206"/>
    <lineage>
        <taxon>Bacteria</taxon>
        <taxon>Bacillati</taxon>
        <taxon>Bacillota</taxon>
        <taxon>Clostridia</taxon>
        <taxon>Lachnospirales</taxon>
        <taxon>Lachnospiraceae</taxon>
        <taxon>Pseudobutyrivibrio</taxon>
    </lineage>
</organism>
<evidence type="ECO:0000313" key="3">
    <source>
        <dbReference type="Proteomes" id="UP000182321"/>
    </source>
</evidence>
<dbReference type="InterPro" id="IPR001387">
    <property type="entry name" value="Cro/C1-type_HTH"/>
</dbReference>
<dbReference type="EMBL" id="FNZX01000011">
    <property type="protein sequence ID" value="SEK80698.1"/>
    <property type="molecule type" value="Genomic_DNA"/>
</dbReference>
<dbReference type="SMART" id="SM00530">
    <property type="entry name" value="HTH_XRE"/>
    <property type="match status" value="1"/>
</dbReference>
<dbReference type="SUPFAM" id="SSF47413">
    <property type="entry name" value="lambda repressor-like DNA-binding domains"/>
    <property type="match status" value="1"/>
</dbReference>
<dbReference type="GO" id="GO:0003677">
    <property type="term" value="F:DNA binding"/>
    <property type="evidence" value="ECO:0007669"/>
    <property type="project" value="InterPro"/>
</dbReference>
<dbReference type="Pfam" id="PF01381">
    <property type="entry name" value="HTH_3"/>
    <property type="match status" value="1"/>
</dbReference>
<dbReference type="Proteomes" id="UP000182321">
    <property type="component" value="Unassembled WGS sequence"/>
</dbReference>